<organism evidence="2 3">
    <name type="scientific">Propioniciclava coleopterorum</name>
    <dbReference type="NCBI Taxonomy" id="2714937"/>
    <lineage>
        <taxon>Bacteria</taxon>
        <taxon>Bacillati</taxon>
        <taxon>Actinomycetota</taxon>
        <taxon>Actinomycetes</taxon>
        <taxon>Propionibacteriales</taxon>
        <taxon>Propionibacteriaceae</taxon>
        <taxon>Propioniciclava</taxon>
    </lineage>
</organism>
<evidence type="ECO:0000256" key="1">
    <source>
        <dbReference type="SAM" id="Phobius"/>
    </source>
</evidence>
<gene>
    <name evidence="2" type="ORF">G7070_05145</name>
</gene>
<sequence>MTAPLDPQRARELLEQADSAGATARAGASWPHIAGLLGMGAASSLALVALAYVPPVMIWLPMALLFAWIGALLAFGGVFGRSIKRGFGHRWRVTMLVWGIVWVAGVVGTSWLFAGQAWFVVVASVALTAVTLVGAWVEASR</sequence>
<keyword evidence="1" id="KW-0472">Membrane</keyword>
<dbReference type="RefSeq" id="WP_166232492.1">
    <property type="nucleotide sequence ID" value="NZ_CP049865.1"/>
</dbReference>
<feature type="transmembrane region" description="Helical" evidence="1">
    <location>
        <begin position="91"/>
        <end position="111"/>
    </location>
</feature>
<keyword evidence="1" id="KW-1133">Transmembrane helix</keyword>
<keyword evidence="3" id="KW-1185">Reference proteome</keyword>
<accession>A0A6G7Y4M2</accession>
<feature type="transmembrane region" description="Helical" evidence="1">
    <location>
        <begin position="58"/>
        <end position="79"/>
    </location>
</feature>
<feature type="transmembrane region" description="Helical" evidence="1">
    <location>
        <begin position="33"/>
        <end position="52"/>
    </location>
</feature>
<dbReference type="EMBL" id="CP049865">
    <property type="protein sequence ID" value="QIK71770.1"/>
    <property type="molecule type" value="Genomic_DNA"/>
</dbReference>
<proteinExistence type="predicted"/>
<evidence type="ECO:0000313" key="2">
    <source>
        <dbReference type="EMBL" id="QIK71770.1"/>
    </source>
</evidence>
<evidence type="ECO:0000313" key="3">
    <source>
        <dbReference type="Proteomes" id="UP000501058"/>
    </source>
</evidence>
<feature type="transmembrane region" description="Helical" evidence="1">
    <location>
        <begin position="117"/>
        <end position="137"/>
    </location>
</feature>
<dbReference type="Proteomes" id="UP000501058">
    <property type="component" value="Chromosome"/>
</dbReference>
<name>A0A6G7Y4M2_9ACTN</name>
<dbReference type="KEGG" id="prv:G7070_05145"/>
<keyword evidence="1" id="KW-0812">Transmembrane</keyword>
<dbReference type="AlphaFoldDB" id="A0A6G7Y4M2"/>
<protein>
    <submittedName>
        <fullName evidence="2">Uncharacterized protein</fullName>
    </submittedName>
</protein>
<reference evidence="2 3" key="1">
    <citation type="submission" date="2020-03" db="EMBL/GenBank/DDBJ databases">
        <title>Propioniciclava sp. nov., isolated from Hydrophilus acuminatus.</title>
        <authorList>
            <person name="Hyun D.-W."/>
            <person name="Bae J.-W."/>
        </authorList>
    </citation>
    <scope>NUCLEOTIDE SEQUENCE [LARGE SCALE GENOMIC DNA]</scope>
    <source>
        <strain evidence="2 3">HDW11</strain>
    </source>
</reference>